<comment type="pathway">
    <text evidence="2">Amino-acid biosynthesis; L-serine biosynthesis; L-serine from 3-phospho-D-glycerate: step 3/3.</text>
</comment>
<gene>
    <name evidence="12" type="ORF">HU747_08845</name>
</gene>
<evidence type="ECO:0000256" key="5">
    <source>
        <dbReference type="ARBA" id="ARBA00022723"/>
    </source>
</evidence>
<evidence type="ECO:0000256" key="6">
    <source>
        <dbReference type="ARBA" id="ARBA00022801"/>
    </source>
</evidence>
<feature type="signal peptide" evidence="11">
    <location>
        <begin position="1"/>
        <end position="23"/>
    </location>
</feature>
<comment type="catalytic activity">
    <reaction evidence="10">
        <text>O-phospho-D-serine + H2O = D-serine + phosphate</text>
        <dbReference type="Rhea" id="RHEA:24873"/>
        <dbReference type="ChEBI" id="CHEBI:15377"/>
        <dbReference type="ChEBI" id="CHEBI:35247"/>
        <dbReference type="ChEBI" id="CHEBI:43474"/>
        <dbReference type="ChEBI" id="CHEBI:58680"/>
        <dbReference type="EC" id="3.1.3.3"/>
    </reaction>
</comment>
<reference evidence="12 13" key="1">
    <citation type="journal article" date="2020" name="Microorganisms">
        <title>Reliable Identification of Environmental Pseudomonas Isolates Using the rpoD Gene.</title>
        <authorList>
            <consortium name="The Broad Institute Genome Sequencing Platform"/>
            <person name="Girard L."/>
            <person name="Lood C."/>
            <person name="Rokni-Zadeh H."/>
            <person name="van Noort V."/>
            <person name="Lavigne R."/>
            <person name="De Mot R."/>
        </authorList>
    </citation>
    <scope>NUCLEOTIDE SEQUENCE [LARGE SCALE GENOMIC DNA]</scope>
    <source>
        <strain evidence="12 13">RW7P2</strain>
    </source>
</reference>
<evidence type="ECO:0000256" key="7">
    <source>
        <dbReference type="ARBA" id="ARBA00022842"/>
    </source>
</evidence>
<keyword evidence="13" id="KW-1185">Reference proteome</keyword>
<evidence type="ECO:0000256" key="3">
    <source>
        <dbReference type="ARBA" id="ARBA00012640"/>
    </source>
</evidence>
<dbReference type="InterPro" id="IPR023214">
    <property type="entry name" value="HAD_sf"/>
</dbReference>
<dbReference type="Gene3D" id="3.40.50.1000">
    <property type="entry name" value="HAD superfamily/HAD-like"/>
    <property type="match status" value="1"/>
</dbReference>
<comment type="catalytic activity">
    <reaction evidence="9">
        <text>O-phospho-L-serine + H2O = L-serine + phosphate</text>
        <dbReference type="Rhea" id="RHEA:21208"/>
        <dbReference type="ChEBI" id="CHEBI:15377"/>
        <dbReference type="ChEBI" id="CHEBI:33384"/>
        <dbReference type="ChEBI" id="CHEBI:43474"/>
        <dbReference type="ChEBI" id="CHEBI:57524"/>
        <dbReference type="EC" id="3.1.3.3"/>
    </reaction>
</comment>
<dbReference type="EC" id="3.1.3.3" evidence="3"/>
<dbReference type="InterPro" id="IPR036412">
    <property type="entry name" value="HAD-like_sf"/>
</dbReference>
<keyword evidence="7" id="KW-0460">Magnesium</keyword>
<keyword evidence="8" id="KW-0718">Serine biosynthesis</keyword>
<dbReference type="Pfam" id="PF12710">
    <property type="entry name" value="HAD"/>
    <property type="match status" value="1"/>
</dbReference>
<evidence type="ECO:0000256" key="2">
    <source>
        <dbReference type="ARBA" id="ARBA00005135"/>
    </source>
</evidence>
<protein>
    <recommendedName>
        <fullName evidence="3">phosphoserine phosphatase</fullName>
        <ecNumber evidence="3">3.1.3.3</ecNumber>
    </recommendedName>
</protein>
<evidence type="ECO:0000256" key="9">
    <source>
        <dbReference type="ARBA" id="ARBA00048138"/>
    </source>
</evidence>
<keyword evidence="4" id="KW-0028">Amino-acid biosynthesis</keyword>
<proteinExistence type="predicted"/>
<dbReference type="PANTHER" id="PTHR43344:SF2">
    <property type="entry name" value="PHOSPHOSERINE PHOSPHATASE"/>
    <property type="match status" value="1"/>
</dbReference>
<keyword evidence="6" id="KW-0378">Hydrolase</keyword>
<keyword evidence="5" id="KW-0479">Metal-binding</keyword>
<evidence type="ECO:0000256" key="8">
    <source>
        <dbReference type="ARBA" id="ARBA00023299"/>
    </source>
</evidence>
<dbReference type="Gene3D" id="1.20.1440.320">
    <property type="match status" value="1"/>
</dbReference>
<evidence type="ECO:0000313" key="12">
    <source>
        <dbReference type="EMBL" id="MBC3475708.1"/>
    </source>
</evidence>
<dbReference type="EMBL" id="JABWRS010000005">
    <property type="protein sequence ID" value="MBC3475708.1"/>
    <property type="molecule type" value="Genomic_DNA"/>
</dbReference>
<evidence type="ECO:0000313" key="13">
    <source>
        <dbReference type="Proteomes" id="UP000628086"/>
    </source>
</evidence>
<dbReference type="InterPro" id="IPR050582">
    <property type="entry name" value="HAD-like_SerB"/>
</dbReference>
<comment type="cofactor">
    <cofactor evidence="1">
        <name>Mg(2+)</name>
        <dbReference type="ChEBI" id="CHEBI:18420"/>
    </cofactor>
</comment>
<comment type="caution">
    <text evidence="12">The sequence shown here is derived from an EMBL/GenBank/DDBJ whole genome shotgun (WGS) entry which is preliminary data.</text>
</comment>
<dbReference type="PANTHER" id="PTHR43344">
    <property type="entry name" value="PHOSPHOSERINE PHOSPHATASE"/>
    <property type="match status" value="1"/>
</dbReference>
<evidence type="ECO:0000256" key="4">
    <source>
        <dbReference type="ARBA" id="ARBA00022605"/>
    </source>
</evidence>
<organism evidence="12 13">
    <name type="scientific">Pseudomonas taiwanensis</name>
    <dbReference type="NCBI Taxonomy" id="470150"/>
    <lineage>
        <taxon>Bacteria</taxon>
        <taxon>Pseudomonadati</taxon>
        <taxon>Pseudomonadota</taxon>
        <taxon>Gammaproteobacteria</taxon>
        <taxon>Pseudomonadales</taxon>
        <taxon>Pseudomonadaceae</taxon>
        <taxon>Pseudomonas</taxon>
    </lineage>
</organism>
<dbReference type="NCBIfam" id="TIGR01488">
    <property type="entry name" value="HAD-SF-IB"/>
    <property type="match status" value="1"/>
</dbReference>
<dbReference type="RefSeq" id="WP_186598515.1">
    <property type="nucleotide sequence ID" value="NZ_JABWRS010000005.1"/>
</dbReference>
<dbReference type="SUPFAM" id="SSF56784">
    <property type="entry name" value="HAD-like"/>
    <property type="match status" value="1"/>
</dbReference>
<evidence type="ECO:0000256" key="11">
    <source>
        <dbReference type="SAM" id="SignalP"/>
    </source>
</evidence>
<dbReference type="Proteomes" id="UP000628086">
    <property type="component" value="Unassembled WGS sequence"/>
</dbReference>
<evidence type="ECO:0000256" key="10">
    <source>
        <dbReference type="ARBA" id="ARBA00048523"/>
    </source>
</evidence>
<keyword evidence="11" id="KW-0732">Signal</keyword>
<evidence type="ECO:0000256" key="1">
    <source>
        <dbReference type="ARBA" id="ARBA00001946"/>
    </source>
</evidence>
<sequence length="423" mass="46705">MNRPSRAFLWTTLLAGLALNASASQPSGEHLLDQGKWAPNTRHAIERLIAANSVPVNTPESKRPYASFDWDDTSIINDVTDKFFLYQIDNLAFKLTPDEFRKVLITNIPSKPGDTIAHSSDGHPLAFGALTSDLGNDYEFLYQNYISKPAGQRDAAIFSTDEFRDFKTKLYFLFQAIIDTHGAKVAYPWEVFFCSNMTEQDVEDLALSSVRHSLQAGIVKTTLESPHSRPGKTGVVKVSYVEGMRVVPEIADLMHTLQRNGIDVFVVSAGFEPLVKVIATRPEFGYNIPSNQVYGLRLETSAAGKYLAQAKKGHPISYREGKPEVIRKYIAPRREGRDPIFVAGDSNSDFGNFSMLPGVSLGLIVNHLSTGDFGRVSTEAAKTLGRPDARWVLQGVDENIGLWSPTESTTKVGDTQAYLVSPK</sequence>
<accession>A0ABR6V5C8</accession>
<feature type="chain" id="PRO_5045320882" description="phosphoserine phosphatase" evidence="11">
    <location>
        <begin position="24"/>
        <end position="423"/>
    </location>
</feature>
<name>A0ABR6V5C8_9PSED</name>